<proteinExistence type="predicted"/>
<dbReference type="InterPro" id="IPR022385">
    <property type="entry name" value="Rhs_assc_core"/>
</dbReference>
<feature type="compositionally biased region" description="Polar residues" evidence="2">
    <location>
        <begin position="676"/>
        <end position="685"/>
    </location>
</feature>
<dbReference type="Pfam" id="PF25023">
    <property type="entry name" value="TEN_YD-shell"/>
    <property type="match status" value="1"/>
</dbReference>
<dbReference type="Pfam" id="PF05593">
    <property type="entry name" value="RHS_repeat"/>
    <property type="match status" value="4"/>
</dbReference>
<dbReference type="Gene3D" id="2.180.10.10">
    <property type="entry name" value="RHS repeat-associated core"/>
    <property type="match status" value="1"/>
</dbReference>
<evidence type="ECO:0000256" key="3">
    <source>
        <dbReference type="SAM" id="SignalP"/>
    </source>
</evidence>
<evidence type="ECO:0000259" key="4">
    <source>
        <dbReference type="Pfam" id="PF25023"/>
    </source>
</evidence>
<dbReference type="InterPro" id="IPR050708">
    <property type="entry name" value="T6SS_VgrG/RHS"/>
</dbReference>
<feature type="compositionally biased region" description="Polar residues" evidence="2">
    <location>
        <begin position="378"/>
        <end position="417"/>
    </location>
</feature>
<feature type="region of interest" description="Disordered" evidence="2">
    <location>
        <begin position="663"/>
        <end position="775"/>
    </location>
</feature>
<dbReference type="InterPro" id="IPR056823">
    <property type="entry name" value="TEN-like_YD-shell"/>
</dbReference>
<accession>A0AAW5ZWD8</accession>
<protein>
    <submittedName>
        <fullName evidence="5">Type IV secretion protein Rhs</fullName>
    </submittedName>
</protein>
<feature type="chain" id="PRO_5043487672" evidence="3">
    <location>
        <begin position="26"/>
        <end position="775"/>
    </location>
</feature>
<feature type="compositionally biased region" description="Basic and acidic residues" evidence="2">
    <location>
        <begin position="715"/>
        <end position="745"/>
    </location>
</feature>
<dbReference type="NCBIfam" id="TIGR01643">
    <property type="entry name" value="YD_repeat_2x"/>
    <property type="match status" value="4"/>
</dbReference>
<feature type="compositionally biased region" description="Basic and acidic residues" evidence="2">
    <location>
        <begin position="687"/>
        <end position="696"/>
    </location>
</feature>
<gene>
    <name evidence="5" type="ORF">LBW59_24600</name>
</gene>
<dbReference type="PANTHER" id="PTHR32305:SF15">
    <property type="entry name" value="PROTEIN RHSA-RELATED"/>
    <property type="match status" value="1"/>
</dbReference>
<name>A0AAW5ZWD8_RALSL</name>
<sequence length="775" mass="82824">MREHKLYRAISAAVLLTLSSTQALAQTQVSTTQYAYDAVGNLTQITDPRGLVTTFAYDSLGRRTKVQGPPATPGGAAPTAVFTYDGQDRVRQVTDPRSLVTTHTVDGLGNTTQQQSPDTGTTNATYDAAGNLTSRTDARGKTTSFSYDALDRLTQASYTSGTPTVLEYDGGTSPQPNDIGKLTRVTDEAGSTRFRYNGFGNVVSKTQTTTANGVAKDQTIAYAYGTSGSSTGHVVSATYPSGGVVGYTYNSAGRIAGLTLTTANGSVALLSNIQYQPFGKPSAWTWGNGTAYTRSFDLSGRLTQFPLGATTGTGTTPNGLSRTVNYDAASRISAYTHTDTSGGTGSSTATAANQTFGYDDQDRLISYLPANSSQSYSYDANGNRTGQTIGGSSYTQTVDPASNRQTASTGPTPTKNSYDAAGNQIGDGSTTYSYSDRGRLASVTKNGTTTNYLYNGLDQRVVKSGSNVPTGAVRYVYDEAGHLIGEYDQSGNAIQETVYLGDTPVATVKNGTAYYVYADQIDTPRVITDTNNLMVWRWDQTDPFGATLPDENPTSLGAFTYNLRFPGQVYDAETGKHYNVNRDYDPAGGRYVQSDPIGLNGGQFSTYGYVGANPLAMSDRTGLCVEDLCIGEAIVLGRIIYQGYRAYRTAETISRIVNAVAAENSSNADSDEESGRNCTPTSNSGFPDRDLPRDKNGIPVPEPDAEGPHTQLGTKEGRNGKYDQAREFDENGRPVRDIDFTDHGRPNNHPNPHQHWYRPNPTGGTPQRGPTEPLS</sequence>
<dbReference type="RefSeq" id="WP_271657406.1">
    <property type="nucleotide sequence ID" value="NZ_JAIVFG010000082.1"/>
</dbReference>
<keyword evidence="3" id="KW-0732">Signal</keyword>
<dbReference type="PANTHER" id="PTHR32305">
    <property type="match status" value="1"/>
</dbReference>
<reference evidence="5" key="1">
    <citation type="submission" date="2021-09" db="EMBL/GenBank/DDBJ databases">
        <title>Genomic analysis of Ralstonia spp.</title>
        <authorList>
            <person name="Aburjaile F."/>
            <person name="Ariute J.C."/>
            <person name="Pais A.K.L."/>
            <person name="Albuquerque G.M.R."/>
            <person name="Silva A.M.F."/>
            <person name="Brenig B."/>
            <person name="Azevedo V."/>
            <person name="Matiuzzi M."/>
            <person name="Ramos R."/>
            <person name="Goes-Neto A."/>
            <person name="Soares S."/>
            <person name="Iseppon A.M.B."/>
            <person name="Souza E."/>
            <person name="Gama M."/>
        </authorList>
    </citation>
    <scope>NUCLEOTIDE SEQUENCE</scope>
    <source>
        <strain evidence="5">CCRMRs91</strain>
    </source>
</reference>
<evidence type="ECO:0000256" key="2">
    <source>
        <dbReference type="SAM" id="MobiDB-lite"/>
    </source>
</evidence>
<feature type="region of interest" description="Disordered" evidence="2">
    <location>
        <begin position="103"/>
        <end position="122"/>
    </location>
</feature>
<evidence type="ECO:0000313" key="5">
    <source>
        <dbReference type="EMBL" id="MDB0573923.1"/>
    </source>
</evidence>
<dbReference type="InterPro" id="IPR006530">
    <property type="entry name" value="YD"/>
</dbReference>
<evidence type="ECO:0000313" key="6">
    <source>
        <dbReference type="Proteomes" id="UP001144050"/>
    </source>
</evidence>
<feature type="domain" description="Teneurin-like YD-shell" evidence="4">
    <location>
        <begin position="320"/>
        <end position="595"/>
    </location>
</feature>
<feature type="region of interest" description="Disordered" evidence="2">
    <location>
        <begin position="378"/>
        <end position="434"/>
    </location>
</feature>
<comment type="caution">
    <text evidence="5">The sequence shown here is derived from an EMBL/GenBank/DDBJ whole genome shotgun (WGS) entry which is preliminary data.</text>
</comment>
<keyword evidence="1" id="KW-0677">Repeat</keyword>
<dbReference type="AlphaFoldDB" id="A0AAW5ZWD8"/>
<evidence type="ECO:0000256" key="1">
    <source>
        <dbReference type="ARBA" id="ARBA00022737"/>
    </source>
</evidence>
<dbReference type="NCBIfam" id="TIGR03696">
    <property type="entry name" value="Rhs_assc_core"/>
    <property type="match status" value="1"/>
</dbReference>
<dbReference type="EMBL" id="JAIVFG010000082">
    <property type="protein sequence ID" value="MDB0573923.1"/>
    <property type="molecule type" value="Genomic_DNA"/>
</dbReference>
<organism evidence="5 6">
    <name type="scientific">Ralstonia solanacearum</name>
    <name type="common">Pseudomonas solanacearum</name>
    <dbReference type="NCBI Taxonomy" id="305"/>
    <lineage>
        <taxon>Bacteria</taxon>
        <taxon>Pseudomonadati</taxon>
        <taxon>Pseudomonadota</taxon>
        <taxon>Betaproteobacteria</taxon>
        <taxon>Burkholderiales</taxon>
        <taxon>Burkholderiaceae</taxon>
        <taxon>Ralstonia</taxon>
        <taxon>Ralstonia solanacearum species complex</taxon>
    </lineage>
</organism>
<feature type="signal peptide" evidence="3">
    <location>
        <begin position="1"/>
        <end position="25"/>
    </location>
</feature>
<dbReference type="InterPro" id="IPR031325">
    <property type="entry name" value="RHS_repeat"/>
</dbReference>
<dbReference type="Proteomes" id="UP001144050">
    <property type="component" value="Unassembled WGS sequence"/>
</dbReference>